<dbReference type="InterPro" id="IPR024028">
    <property type="entry name" value="PNKP_bac"/>
</dbReference>
<dbReference type="PANTHER" id="PTHR42850">
    <property type="entry name" value="METALLOPHOSPHOESTERASE"/>
    <property type="match status" value="1"/>
</dbReference>
<dbReference type="InterPro" id="IPR032380">
    <property type="entry name" value="PNKP_ligase_dom"/>
</dbReference>
<dbReference type="Pfam" id="PF13671">
    <property type="entry name" value="AAA_33"/>
    <property type="match status" value="1"/>
</dbReference>
<accession>A0ABV8A2M0</accession>
<evidence type="ECO:0000313" key="4">
    <source>
        <dbReference type="Proteomes" id="UP001595748"/>
    </source>
</evidence>
<dbReference type="NCBIfam" id="TIGR04075">
    <property type="entry name" value="bacter_Pnkp"/>
    <property type="match status" value="1"/>
</dbReference>
<sequence>MTEVPPPPLPPIRLPELALVALVGASSAGKSTFAARHFLPSEVLSSDFFRALVSDDENSLEATRDAFDTLFFVAGKRLARGRLTVVDATSVKPDDRRRLVDLARAHDVLPVAIVLDLPKSVLEARHAARADRDFNPAVIGKQVAELRRTLRGMQKEGFRHVWVLRSAEEVQATRVERVPLYTNKKHLRGPFDFIGDVHGCLGELQELLVKLGYTVNGAEVTPPPGRTAVFVGDLVDRGPDSAGVLRLVMNMVRSGAALAVPGNHDEKLKRALDGKAVKALHGLDVTLAQLDAAGEAFKAEVRAFIEGLVSHLVLDDGRVVVAHAGLPERYHGRSSGRVRSFALYGDVDGSQDDLGLPVRRDWAAEYRGTAHVIYGHTPVARARWVNKTMDIDTGCVFGGALSALRYPEMELVSVPAHRQYAVPARPLLDDSPQASDTFDLAEFLQPGRVETRTHGSILLKAGERAAAVETFSRFGVDPRWCVYLPPTMSPVETSALDGVLEHPAEAFGYYRRQGVTQVICEEKHMGSRALLVLAKNEEAARARFSVGGGVGSIYTRTGRPFFTPEWEQVILERARAAVTGAGLWDALHTDWLILDAEVMPWSLKAGELIRAQYAAVGAAGNAALPAAMQALEAAAGRGVPVGDLLERTRERQGDLQAYRDAYRAYVRRVEGPDDVKIMPFHLLASEGAVHADRDHLWHLSTLATLAGADAGLFGQTAYRVVTLGTPDEQAATAWWLDLTASGGEGMVVKPLTFLPAEPRNLQPAVKVRGREYLRIIYGPEYTRPEHLARLKARALGAKRARATREFHLGLEGLHRFVERSSTARVHECVLGVLALETGPIDARL</sequence>
<protein>
    <submittedName>
        <fullName evidence="3">Polynucleotide kinase-phosphatase</fullName>
    </submittedName>
</protein>
<proteinExistence type="predicted"/>
<keyword evidence="3" id="KW-0808">Transferase</keyword>
<dbReference type="InterPro" id="IPR041780">
    <property type="entry name" value="MPP_PrpE-like"/>
</dbReference>
<name>A0ABV8A2M0_9DEIO</name>
<gene>
    <name evidence="3" type="ORF">ACFOPQ_03920</name>
</gene>
<dbReference type="InterPro" id="IPR027417">
    <property type="entry name" value="P-loop_NTPase"/>
</dbReference>
<evidence type="ECO:0000313" key="3">
    <source>
        <dbReference type="EMBL" id="MFC3859912.1"/>
    </source>
</evidence>
<feature type="domain" description="Calcineurin-like phosphoesterase" evidence="1">
    <location>
        <begin position="190"/>
        <end position="379"/>
    </location>
</feature>
<keyword evidence="4" id="KW-1185">Reference proteome</keyword>
<dbReference type="Pfam" id="PF16542">
    <property type="entry name" value="PNKP_ligase"/>
    <property type="match status" value="1"/>
</dbReference>
<feature type="domain" description="Polynucleotide kinase-phosphatase ligase" evidence="2">
    <location>
        <begin position="466"/>
        <end position="838"/>
    </location>
</feature>
<dbReference type="InterPro" id="IPR050126">
    <property type="entry name" value="Ap4A_hydrolase"/>
</dbReference>
<dbReference type="InterPro" id="IPR029052">
    <property type="entry name" value="Metallo-depent_PP-like"/>
</dbReference>
<comment type="caution">
    <text evidence="3">The sequence shown here is derived from an EMBL/GenBank/DDBJ whole genome shotgun (WGS) entry which is preliminary data.</text>
</comment>
<keyword evidence="3" id="KW-0418">Kinase</keyword>
<evidence type="ECO:0000259" key="2">
    <source>
        <dbReference type="Pfam" id="PF16542"/>
    </source>
</evidence>
<dbReference type="GO" id="GO:0016301">
    <property type="term" value="F:kinase activity"/>
    <property type="evidence" value="ECO:0007669"/>
    <property type="project" value="UniProtKB-KW"/>
</dbReference>
<dbReference type="Gene3D" id="3.30.470.30">
    <property type="entry name" value="DNA ligase/mRNA capping enzyme"/>
    <property type="match status" value="2"/>
</dbReference>
<dbReference type="EMBL" id="JBHRZF010000035">
    <property type="protein sequence ID" value="MFC3859912.1"/>
    <property type="molecule type" value="Genomic_DNA"/>
</dbReference>
<dbReference type="CDD" id="cd07423">
    <property type="entry name" value="MPP_Prp_like"/>
    <property type="match status" value="1"/>
</dbReference>
<dbReference type="RefSeq" id="WP_380076073.1">
    <property type="nucleotide sequence ID" value="NZ_JBHRZF010000035.1"/>
</dbReference>
<reference evidence="4" key="1">
    <citation type="journal article" date="2019" name="Int. J. Syst. Evol. Microbiol.">
        <title>The Global Catalogue of Microorganisms (GCM) 10K type strain sequencing project: providing services to taxonomists for standard genome sequencing and annotation.</title>
        <authorList>
            <consortium name="The Broad Institute Genomics Platform"/>
            <consortium name="The Broad Institute Genome Sequencing Center for Infectious Disease"/>
            <person name="Wu L."/>
            <person name="Ma J."/>
        </authorList>
    </citation>
    <scope>NUCLEOTIDE SEQUENCE [LARGE SCALE GENOMIC DNA]</scope>
    <source>
        <strain evidence="4">CCTCC AB 2013263</strain>
    </source>
</reference>
<evidence type="ECO:0000259" key="1">
    <source>
        <dbReference type="Pfam" id="PF00149"/>
    </source>
</evidence>
<dbReference type="SUPFAM" id="SSF56300">
    <property type="entry name" value="Metallo-dependent phosphatases"/>
    <property type="match status" value="1"/>
</dbReference>
<dbReference type="SUPFAM" id="SSF52540">
    <property type="entry name" value="P-loop containing nucleoside triphosphate hydrolases"/>
    <property type="match status" value="1"/>
</dbReference>
<dbReference type="Gene3D" id="3.40.50.300">
    <property type="entry name" value="P-loop containing nucleotide triphosphate hydrolases"/>
    <property type="match status" value="1"/>
</dbReference>
<dbReference type="Gene3D" id="3.60.21.10">
    <property type="match status" value="1"/>
</dbReference>
<dbReference type="Proteomes" id="UP001595748">
    <property type="component" value="Unassembled WGS sequence"/>
</dbReference>
<dbReference type="PANTHER" id="PTHR42850:SF7">
    <property type="entry name" value="BIS(5'-NUCLEOSYL)-TETRAPHOSPHATASE PRPE [ASYMMETRICAL]"/>
    <property type="match status" value="1"/>
</dbReference>
<dbReference type="InterPro" id="IPR004843">
    <property type="entry name" value="Calcineurin-like_PHP"/>
</dbReference>
<dbReference type="Pfam" id="PF00149">
    <property type="entry name" value="Metallophos"/>
    <property type="match status" value="1"/>
</dbReference>
<organism evidence="3 4">
    <name type="scientific">Deinococcus antarcticus</name>
    <dbReference type="NCBI Taxonomy" id="1298767"/>
    <lineage>
        <taxon>Bacteria</taxon>
        <taxon>Thermotogati</taxon>
        <taxon>Deinococcota</taxon>
        <taxon>Deinococci</taxon>
        <taxon>Deinococcales</taxon>
        <taxon>Deinococcaceae</taxon>
        <taxon>Deinococcus</taxon>
    </lineage>
</organism>
<dbReference type="SUPFAM" id="SSF56091">
    <property type="entry name" value="DNA ligase/mRNA capping enzyme, catalytic domain"/>
    <property type="match status" value="1"/>
</dbReference>